<dbReference type="SUPFAM" id="SSF56801">
    <property type="entry name" value="Acetyl-CoA synthetase-like"/>
    <property type="match status" value="1"/>
</dbReference>
<keyword evidence="14" id="KW-1185">Reference proteome</keyword>
<comment type="cofactor">
    <cofactor evidence="1">
        <name>Mg(2+)</name>
        <dbReference type="ChEBI" id="CHEBI:18420"/>
    </cofactor>
</comment>
<reference evidence="13 14" key="1">
    <citation type="journal article" date="2019" name="Sci. Rep.">
        <title>A high-quality genome of Eragrostis curvula grass provides insights into Poaceae evolution and supports new strategies to enhance forage quality.</title>
        <authorList>
            <person name="Carballo J."/>
            <person name="Santos B.A.C.M."/>
            <person name="Zappacosta D."/>
            <person name="Garbus I."/>
            <person name="Selva J.P."/>
            <person name="Gallo C.A."/>
            <person name="Diaz A."/>
            <person name="Albertini E."/>
            <person name="Caccamo M."/>
            <person name="Echenique V."/>
        </authorList>
    </citation>
    <scope>NUCLEOTIDE SEQUENCE [LARGE SCALE GENOMIC DNA]</scope>
    <source>
        <strain evidence="14">cv. Victoria</strain>
        <tissue evidence="13">Leaf</tissue>
    </source>
</reference>
<dbReference type="OrthoDB" id="10253869at2759"/>
<evidence type="ECO:0000256" key="3">
    <source>
        <dbReference type="ARBA" id="ARBA00012959"/>
    </source>
</evidence>
<dbReference type="EMBL" id="RWGY01000009">
    <property type="protein sequence ID" value="TVU36154.1"/>
    <property type="molecule type" value="Genomic_DNA"/>
</dbReference>
<dbReference type="InterPro" id="IPR042099">
    <property type="entry name" value="ANL_N_sf"/>
</dbReference>
<dbReference type="GO" id="GO:0009698">
    <property type="term" value="P:phenylpropanoid metabolic process"/>
    <property type="evidence" value="ECO:0007669"/>
    <property type="project" value="UniProtKB-ARBA"/>
</dbReference>
<keyword evidence="4" id="KW-0436">Ligase</keyword>
<evidence type="ECO:0000256" key="10">
    <source>
        <dbReference type="ARBA" id="ARBA00034252"/>
    </source>
</evidence>
<dbReference type="InterPro" id="IPR020845">
    <property type="entry name" value="AMP-binding_CS"/>
</dbReference>
<feature type="domain" description="AMP-dependent synthetase/ligase" evidence="11">
    <location>
        <begin position="55"/>
        <end position="410"/>
    </location>
</feature>
<dbReference type="GO" id="GO:0005524">
    <property type="term" value="F:ATP binding"/>
    <property type="evidence" value="ECO:0007669"/>
    <property type="project" value="UniProtKB-KW"/>
</dbReference>
<dbReference type="PANTHER" id="PTHR24096:SF251">
    <property type="entry name" value="4-COUMARATE--COA LIGASE-LIKE 9"/>
    <property type="match status" value="1"/>
</dbReference>
<dbReference type="GO" id="GO:0106290">
    <property type="term" value="F:trans-cinnamate-CoA ligase activity"/>
    <property type="evidence" value="ECO:0007669"/>
    <property type="project" value="UniProtKB-ARBA"/>
</dbReference>
<proteinExistence type="inferred from homology"/>
<gene>
    <name evidence="13" type="ORF">EJB05_18071</name>
</gene>
<accession>A0A5J9VL23</accession>
<dbReference type="Gene3D" id="3.30.300.30">
    <property type="match status" value="1"/>
</dbReference>
<evidence type="ECO:0000313" key="13">
    <source>
        <dbReference type="EMBL" id="TVU36154.1"/>
    </source>
</evidence>
<comment type="catalytic activity">
    <reaction evidence="9">
        <text>(E)-4-coumaroyl-AMP + CoA = (E)-4-coumaroyl-CoA + AMP + H(+)</text>
        <dbReference type="Rhea" id="RHEA:72423"/>
        <dbReference type="ChEBI" id="CHEBI:15378"/>
        <dbReference type="ChEBI" id="CHEBI:57287"/>
        <dbReference type="ChEBI" id="CHEBI:85008"/>
        <dbReference type="ChEBI" id="CHEBI:192348"/>
        <dbReference type="ChEBI" id="CHEBI:456215"/>
    </reaction>
    <physiologicalReaction direction="left-to-right" evidence="9">
        <dbReference type="Rhea" id="RHEA:72424"/>
    </physiologicalReaction>
</comment>
<dbReference type="Pfam" id="PF13193">
    <property type="entry name" value="AMP-binding_C"/>
    <property type="match status" value="1"/>
</dbReference>
<evidence type="ECO:0000256" key="6">
    <source>
        <dbReference type="ARBA" id="ARBA00022840"/>
    </source>
</evidence>
<comment type="catalytic activity">
    <reaction evidence="10">
        <text>(E)-4-coumarate + ATP + CoA = (E)-4-coumaroyl-CoA + AMP + diphosphate</text>
        <dbReference type="Rhea" id="RHEA:19641"/>
        <dbReference type="ChEBI" id="CHEBI:12876"/>
        <dbReference type="ChEBI" id="CHEBI:30616"/>
        <dbReference type="ChEBI" id="CHEBI:33019"/>
        <dbReference type="ChEBI" id="CHEBI:57287"/>
        <dbReference type="ChEBI" id="CHEBI:85008"/>
        <dbReference type="ChEBI" id="CHEBI:456215"/>
        <dbReference type="EC" id="6.2.1.12"/>
    </reaction>
    <physiologicalReaction direction="left-to-right" evidence="10">
        <dbReference type="Rhea" id="RHEA:19642"/>
    </physiologicalReaction>
</comment>
<dbReference type="FunFam" id="3.30.300.30:FF:000007">
    <property type="entry name" value="4-coumarate--CoA ligase 2"/>
    <property type="match status" value="1"/>
</dbReference>
<dbReference type="PANTHER" id="PTHR24096">
    <property type="entry name" value="LONG-CHAIN-FATTY-ACID--COA LIGASE"/>
    <property type="match status" value="1"/>
</dbReference>
<protein>
    <recommendedName>
        <fullName evidence="3">4-coumarate--CoA ligase</fullName>
        <ecNumber evidence="3">6.2.1.12</ecNumber>
    </recommendedName>
</protein>
<dbReference type="InterPro" id="IPR025110">
    <property type="entry name" value="AMP-bd_C"/>
</dbReference>
<dbReference type="InterPro" id="IPR000873">
    <property type="entry name" value="AMP-dep_synth/lig_dom"/>
</dbReference>
<evidence type="ECO:0000256" key="4">
    <source>
        <dbReference type="ARBA" id="ARBA00022598"/>
    </source>
</evidence>
<dbReference type="GO" id="GO:0016207">
    <property type="term" value="F:4-coumarate-CoA ligase activity"/>
    <property type="evidence" value="ECO:0007669"/>
    <property type="project" value="UniProtKB-EC"/>
</dbReference>
<organism evidence="13 14">
    <name type="scientific">Eragrostis curvula</name>
    <name type="common">weeping love grass</name>
    <dbReference type="NCBI Taxonomy" id="38414"/>
    <lineage>
        <taxon>Eukaryota</taxon>
        <taxon>Viridiplantae</taxon>
        <taxon>Streptophyta</taxon>
        <taxon>Embryophyta</taxon>
        <taxon>Tracheophyta</taxon>
        <taxon>Spermatophyta</taxon>
        <taxon>Magnoliopsida</taxon>
        <taxon>Liliopsida</taxon>
        <taxon>Poales</taxon>
        <taxon>Poaceae</taxon>
        <taxon>PACMAD clade</taxon>
        <taxon>Chloridoideae</taxon>
        <taxon>Eragrostideae</taxon>
        <taxon>Eragrostidinae</taxon>
        <taxon>Eragrostis</taxon>
    </lineage>
</organism>
<comment type="catalytic activity">
    <reaction evidence="8">
        <text>(E)-4-coumarate + ATP + H(+) = (E)-4-coumaroyl-AMP + diphosphate</text>
        <dbReference type="Rhea" id="RHEA:72419"/>
        <dbReference type="ChEBI" id="CHEBI:12876"/>
        <dbReference type="ChEBI" id="CHEBI:15378"/>
        <dbReference type="ChEBI" id="CHEBI:30616"/>
        <dbReference type="ChEBI" id="CHEBI:33019"/>
        <dbReference type="ChEBI" id="CHEBI:192348"/>
    </reaction>
    <physiologicalReaction direction="left-to-right" evidence="8">
        <dbReference type="Rhea" id="RHEA:72420"/>
    </physiologicalReaction>
</comment>
<evidence type="ECO:0000256" key="1">
    <source>
        <dbReference type="ARBA" id="ARBA00001946"/>
    </source>
</evidence>
<comment type="caution">
    <text evidence="13">The sequence shown here is derived from an EMBL/GenBank/DDBJ whole genome shotgun (WGS) entry which is preliminary data.</text>
</comment>
<evidence type="ECO:0000256" key="5">
    <source>
        <dbReference type="ARBA" id="ARBA00022741"/>
    </source>
</evidence>
<keyword evidence="7" id="KW-0460">Magnesium</keyword>
<dbReference type="CDD" id="cd05904">
    <property type="entry name" value="4CL"/>
    <property type="match status" value="1"/>
</dbReference>
<comment type="similarity">
    <text evidence="2">Belongs to the ATP-dependent AMP-binding enzyme family.</text>
</comment>
<keyword evidence="6" id="KW-0067">ATP-binding</keyword>
<dbReference type="Gramene" id="TVU36154">
    <property type="protein sequence ID" value="TVU36154"/>
    <property type="gene ID" value="EJB05_18071"/>
</dbReference>
<dbReference type="Pfam" id="PF00501">
    <property type="entry name" value="AMP-binding"/>
    <property type="match status" value="1"/>
</dbReference>
<evidence type="ECO:0000256" key="9">
    <source>
        <dbReference type="ARBA" id="ARBA00034223"/>
    </source>
</evidence>
<keyword evidence="5" id="KW-0547">Nucleotide-binding</keyword>
<sequence>MAGVQPPPAGIDPRSGFCAATRTFHSLREAAELPPESLPTTAAAYAFSTLPSPLPDRPAIIDAATGIAVSYPSFLAAVRSLAGGLWSTLGLRPGDVALVVAPSRIEVPVIDFALMSIGAVVSPANPTSTAEEYAHQAALSRPVVAFAAPEVAAKLPRHLRCVVIGSDEYKRLASDGRVPAPPPVAVKQSDPAAVLYSSGTTGRVKAVAVTHRNLIALICTHKDNHERVVREAAEAGEEPPPPTVTLFPLPLFHVFGFMMMLRSVAMGETAVLMERFDLSDALRAVERYRVTLLPGAPPLLVAMTKSEEARRRDLSSLLVIGIGGAPLGREVAERFAAIFPNVELVQGYGLTESSGSVAATVGPEESKAYGSVGKVASHMEAKIVDPASGEALGPGQQGELWIRGPVVMKGNRGMIFSGYVADEEATAATLDSEGWLKTGDLCYFNEDGFLYIVDRLKELIKYKGYQVPPAELEHILLSHPEIMDAAVIPYPDEDVGQLPMAFIVRKPGSHITEQQVMDYVAKHVAPYKKVRRVAFVSAIPKSPAGKILRREIVQQALSMGASKL</sequence>
<dbReference type="Proteomes" id="UP000324897">
    <property type="component" value="Unassembled WGS sequence"/>
</dbReference>
<evidence type="ECO:0000256" key="7">
    <source>
        <dbReference type="ARBA" id="ARBA00022842"/>
    </source>
</evidence>
<dbReference type="EC" id="6.2.1.12" evidence="3"/>
<evidence type="ECO:0000259" key="12">
    <source>
        <dbReference type="Pfam" id="PF13193"/>
    </source>
</evidence>
<name>A0A5J9VL23_9POAL</name>
<dbReference type="Gene3D" id="3.40.50.12780">
    <property type="entry name" value="N-terminal domain of ligase-like"/>
    <property type="match status" value="1"/>
</dbReference>
<dbReference type="InterPro" id="IPR045851">
    <property type="entry name" value="AMP-bd_C_sf"/>
</dbReference>
<evidence type="ECO:0000259" key="11">
    <source>
        <dbReference type="Pfam" id="PF00501"/>
    </source>
</evidence>
<evidence type="ECO:0000256" key="2">
    <source>
        <dbReference type="ARBA" id="ARBA00006432"/>
    </source>
</evidence>
<evidence type="ECO:0000313" key="14">
    <source>
        <dbReference type="Proteomes" id="UP000324897"/>
    </source>
</evidence>
<dbReference type="AlphaFoldDB" id="A0A5J9VL23"/>
<feature type="domain" description="AMP-binding enzyme C-terminal" evidence="12">
    <location>
        <begin position="471"/>
        <end position="546"/>
    </location>
</feature>
<dbReference type="PROSITE" id="PS00455">
    <property type="entry name" value="AMP_BINDING"/>
    <property type="match status" value="1"/>
</dbReference>
<evidence type="ECO:0000256" key="8">
    <source>
        <dbReference type="ARBA" id="ARBA00034219"/>
    </source>
</evidence>